<dbReference type="AlphaFoldDB" id="A0A0C2JFU2"/>
<reference evidence="4" key="1">
    <citation type="journal article" date="2015" name="Chem. Biol.">
        <title>Structure, bioactivity, and resistance mechanism of streptomonomicin, an unusual lasso Peptide from an understudied halophilic actinomycete.</title>
        <authorList>
            <person name="Metelev M."/>
            <person name="Tietz J.I."/>
            <person name="Melby J.O."/>
            <person name="Blair P.M."/>
            <person name="Zhu L."/>
            <person name="Livnat I."/>
            <person name="Severinov K."/>
            <person name="Mitchell D.A."/>
        </authorList>
    </citation>
    <scope>NUCLEOTIDE SEQUENCE [LARGE SCALE GENOMIC DNA]</scope>
    <source>
        <strain evidence="4">YIM 90003</strain>
    </source>
</reference>
<sequence length="314" mass="34051">MLVVIAAAAGTVLWRVGVYDSNVDRISGALPTDRASAEADPGENWLLVGSDLRGDATTGKWRSGKSGSDVIILVHMPEGAQRAFAISFPRDSWVEIPGHGRDKINEAYRQGGPRLLVSTVERLSGVAIDHFAALDFRGFERMVDALGGVTLDLPHAIHDPTNGWHWPQGENHMDGEEALRFVRERKGLSGSDIDRVERQHVFLNAMAEKAANSGLASDPQRLDAFLQAASESLAVDDRVTAATMQAAAARLLDVGPENAVFVTLAVDKPAWIDGKNVLRLDTSVNDGLFEALEQDRLQAYIDEHELASDAERLG</sequence>
<evidence type="ECO:0000313" key="4">
    <source>
        <dbReference type="Proteomes" id="UP000031675"/>
    </source>
</evidence>
<feature type="domain" description="Cell envelope-related transcriptional attenuator" evidence="2">
    <location>
        <begin position="68"/>
        <end position="211"/>
    </location>
</feature>
<dbReference type="Gene3D" id="3.40.630.190">
    <property type="entry name" value="LCP protein"/>
    <property type="match status" value="1"/>
</dbReference>
<proteinExistence type="inferred from homology"/>
<dbReference type="InterPro" id="IPR050922">
    <property type="entry name" value="LytR/CpsA/Psr_CW_biosynth"/>
</dbReference>
<comment type="similarity">
    <text evidence="1">Belongs to the LytR/CpsA/Psr (LCP) family.</text>
</comment>
<organism evidence="3 4">
    <name type="scientific">Streptomonospora alba</name>
    <dbReference type="NCBI Taxonomy" id="183763"/>
    <lineage>
        <taxon>Bacteria</taxon>
        <taxon>Bacillati</taxon>
        <taxon>Actinomycetota</taxon>
        <taxon>Actinomycetes</taxon>
        <taxon>Streptosporangiales</taxon>
        <taxon>Nocardiopsidaceae</taxon>
        <taxon>Streptomonospora</taxon>
    </lineage>
</organism>
<evidence type="ECO:0000313" key="3">
    <source>
        <dbReference type="EMBL" id="KII00162.1"/>
    </source>
</evidence>
<comment type="caution">
    <text evidence="3">The sequence shown here is derived from an EMBL/GenBank/DDBJ whole genome shotgun (WGS) entry which is preliminary data.</text>
</comment>
<evidence type="ECO:0000256" key="1">
    <source>
        <dbReference type="ARBA" id="ARBA00006068"/>
    </source>
</evidence>
<dbReference type="Proteomes" id="UP000031675">
    <property type="component" value="Unassembled WGS sequence"/>
</dbReference>
<protein>
    <recommendedName>
        <fullName evidence="2">Cell envelope-related transcriptional attenuator domain-containing protein</fullName>
    </recommendedName>
</protein>
<dbReference type="EMBL" id="JROO01000006">
    <property type="protein sequence ID" value="KII00162.1"/>
    <property type="molecule type" value="Genomic_DNA"/>
</dbReference>
<dbReference type="PANTHER" id="PTHR33392:SF6">
    <property type="entry name" value="POLYISOPRENYL-TEICHOIC ACID--PEPTIDOGLYCAN TEICHOIC ACID TRANSFERASE TAGU"/>
    <property type="match status" value="1"/>
</dbReference>
<dbReference type="NCBIfam" id="TIGR00350">
    <property type="entry name" value="lytR_cpsA_psr"/>
    <property type="match status" value="1"/>
</dbReference>
<dbReference type="InterPro" id="IPR004474">
    <property type="entry name" value="LytR_CpsA_psr"/>
</dbReference>
<keyword evidence="4" id="KW-1185">Reference proteome</keyword>
<dbReference type="Pfam" id="PF03816">
    <property type="entry name" value="LytR_cpsA_psr"/>
    <property type="match status" value="1"/>
</dbReference>
<dbReference type="PANTHER" id="PTHR33392">
    <property type="entry name" value="POLYISOPRENYL-TEICHOIC ACID--PEPTIDOGLYCAN TEICHOIC ACID TRANSFERASE TAGU"/>
    <property type="match status" value="1"/>
</dbReference>
<evidence type="ECO:0000259" key="2">
    <source>
        <dbReference type="Pfam" id="PF03816"/>
    </source>
</evidence>
<name>A0A0C2JFU2_9ACTN</name>
<accession>A0A0C2JFU2</accession>
<dbReference type="STRING" id="183763.LP52_03620"/>
<gene>
    <name evidence="3" type="ORF">LP52_03620</name>
</gene>